<dbReference type="EMBL" id="JAENGY010001472">
    <property type="protein sequence ID" value="KAG6949046.1"/>
    <property type="molecule type" value="Genomic_DNA"/>
</dbReference>
<evidence type="ECO:0000313" key="2">
    <source>
        <dbReference type="Proteomes" id="UP000709295"/>
    </source>
</evidence>
<protein>
    <submittedName>
        <fullName evidence="1">Uncharacterized protein</fullName>
    </submittedName>
</protein>
<dbReference type="Proteomes" id="UP000709295">
    <property type="component" value="Unassembled WGS sequence"/>
</dbReference>
<keyword evidence="2" id="KW-1185">Reference proteome</keyword>
<gene>
    <name evidence="1" type="ORF">JG688_00014802</name>
</gene>
<evidence type="ECO:0000313" key="1">
    <source>
        <dbReference type="EMBL" id="KAG6949046.1"/>
    </source>
</evidence>
<name>A0A8J5M045_9STRA</name>
<comment type="caution">
    <text evidence="1">The sequence shown here is derived from an EMBL/GenBank/DDBJ whole genome shotgun (WGS) entry which is preliminary data.</text>
</comment>
<reference evidence="1" key="1">
    <citation type="submission" date="2021-01" db="EMBL/GenBank/DDBJ databases">
        <title>Phytophthora aleatoria, a newly-described species from Pinus radiata is distinct from Phytophthora cactorum isolates based on comparative genomics.</title>
        <authorList>
            <person name="Mcdougal R."/>
            <person name="Panda P."/>
            <person name="Williams N."/>
            <person name="Studholme D.J."/>
        </authorList>
    </citation>
    <scope>NUCLEOTIDE SEQUENCE</scope>
    <source>
        <strain evidence="1">NZFS 4037</strain>
    </source>
</reference>
<proteinExistence type="predicted"/>
<accession>A0A8J5M045</accession>
<dbReference type="AlphaFoldDB" id="A0A8J5M045"/>
<organism evidence="1 2">
    <name type="scientific">Phytophthora aleatoria</name>
    <dbReference type="NCBI Taxonomy" id="2496075"/>
    <lineage>
        <taxon>Eukaryota</taxon>
        <taxon>Sar</taxon>
        <taxon>Stramenopiles</taxon>
        <taxon>Oomycota</taxon>
        <taxon>Peronosporomycetes</taxon>
        <taxon>Peronosporales</taxon>
        <taxon>Peronosporaceae</taxon>
        <taxon>Phytophthora</taxon>
    </lineage>
</organism>
<sequence length="148" mass="17165">MVRLVEILPPLPSDTRLERKTMDYMVSALVISLNQHWWCHTSSCFKTSKTTVSDSFCRYLFPRTRIPQTTFHLSGVTLERNLAQEYINGFNYEIMATFKCSHDIQFCLVGNMQLVEFTTVPRTLRSLLLHFQLVLLKCHIVPCTYLAG</sequence>